<dbReference type="PANTHER" id="PTHR22976:SF2">
    <property type="entry name" value="BIOTIN SYNTHASE, MITOCHONDRIAL"/>
    <property type="match status" value="1"/>
</dbReference>
<feature type="binding site" evidence="14">
    <location>
        <position position="103"/>
    </location>
    <ligand>
        <name>[4Fe-4S] cluster</name>
        <dbReference type="ChEBI" id="CHEBI:49883"/>
        <note>4Fe-4S-S-AdoMet</note>
    </ligand>
</feature>
<evidence type="ECO:0000256" key="1">
    <source>
        <dbReference type="ARBA" id="ARBA00004229"/>
    </source>
</evidence>
<evidence type="ECO:0000256" key="7">
    <source>
        <dbReference type="ARBA" id="ARBA00022691"/>
    </source>
</evidence>
<feature type="binding site" evidence="14">
    <location>
        <position position="177"/>
    </location>
    <ligand>
        <name>[2Fe-2S] cluster</name>
        <dbReference type="ChEBI" id="CHEBI:190135"/>
    </ligand>
</feature>
<feature type="binding site" evidence="14">
    <location>
        <position position="143"/>
    </location>
    <ligand>
        <name>[2Fe-2S] cluster</name>
        <dbReference type="ChEBI" id="CHEBI:190135"/>
    </ligand>
</feature>
<feature type="compositionally biased region" description="Low complexity" evidence="15">
    <location>
        <begin position="16"/>
        <end position="32"/>
    </location>
</feature>
<dbReference type="InterPro" id="IPR024177">
    <property type="entry name" value="Biotin_synthase"/>
</dbReference>
<dbReference type="GO" id="GO:0009507">
    <property type="term" value="C:chloroplast"/>
    <property type="evidence" value="ECO:0007669"/>
    <property type="project" value="UniProtKB-SubCell"/>
</dbReference>
<comment type="similarity">
    <text evidence="3">Belongs to the radical SAM superfamily. Biotin synthase family.</text>
</comment>
<gene>
    <name evidence="17" type="ORF">CDCA_CDCA08G2434</name>
</gene>
<keyword evidence="6" id="KW-0808">Transferase</keyword>
<dbReference type="InterPro" id="IPR002684">
    <property type="entry name" value="Biotin_synth/BioAB"/>
</dbReference>
<feature type="region of interest" description="Disordered" evidence="15">
    <location>
        <begin position="1"/>
        <end position="37"/>
    </location>
</feature>
<proteinExistence type="inferred from homology"/>
<dbReference type="Pfam" id="PF06968">
    <property type="entry name" value="BATS"/>
    <property type="match status" value="1"/>
</dbReference>
<comment type="cofactor">
    <cofactor evidence="14">
        <name>[2Fe-2S] cluster</name>
        <dbReference type="ChEBI" id="CHEBI:190135"/>
    </cofactor>
    <text evidence="14">Binds 1 [2Fe-2S] cluster. The cluster is coordinated with 3 cysteines and 1 arginine.</text>
</comment>
<sequence>MVWRRRLMTAEGSDHASTGAATRSPATAPSSSQVGEARAVASAAPHFPIRTDWTVDEVRNVYHQPLGNLVLQAALAHRAYFPPEQVQRCTLLSIKTGGCPETCTYCSQSSAYKTGVRAEPLLPLETVLEQARRARDRGSTRFCMGAAWRGVSQVGPRQFQRVLEMVQQVRALGMEVCATLGLLTAEQARALKAAGLTAYNHNLDTSRAFYPQIVSTRTYDDRLETLRVVRDAGIHVCCGGILGLGESPDDRIALLHTLATLQQHPESVPVNALVPNRGTPLEHQQPVPVWELCRTIATARVLMPASMVRLSAGRVSLRPAEQMLCFVAGANSIFTGDKLLTTPNNDRDTDEVMFAAFGLQGKPPFAMGDAARTHAAASHGAEVATSG</sequence>
<keyword evidence="18" id="KW-1185">Reference proteome</keyword>
<evidence type="ECO:0000256" key="11">
    <source>
        <dbReference type="ARBA" id="ARBA00023004"/>
    </source>
</evidence>
<evidence type="ECO:0000313" key="17">
    <source>
        <dbReference type="EMBL" id="KAK4536409.1"/>
    </source>
</evidence>
<dbReference type="PANTHER" id="PTHR22976">
    <property type="entry name" value="BIOTIN SYNTHASE"/>
    <property type="match status" value="1"/>
</dbReference>
<dbReference type="SMART" id="SM00876">
    <property type="entry name" value="BATS"/>
    <property type="match status" value="1"/>
</dbReference>
<dbReference type="GO" id="GO:0005739">
    <property type="term" value="C:mitochondrion"/>
    <property type="evidence" value="ECO:0007669"/>
    <property type="project" value="TreeGrafter"/>
</dbReference>
<evidence type="ECO:0000256" key="12">
    <source>
        <dbReference type="ARBA" id="ARBA00023014"/>
    </source>
</evidence>
<comment type="subcellular location">
    <subcellularLocation>
        <location evidence="1">Plastid</location>
        <location evidence="1">Chloroplast</location>
    </subcellularLocation>
</comment>
<dbReference type="GO" id="GO:0046872">
    <property type="term" value="F:metal ion binding"/>
    <property type="evidence" value="ECO:0007669"/>
    <property type="project" value="UniProtKB-KW"/>
</dbReference>
<reference evidence="17 18" key="1">
    <citation type="submission" date="2022-07" db="EMBL/GenBank/DDBJ databases">
        <title>Genome-wide signatures of adaptation to extreme environments.</title>
        <authorList>
            <person name="Cho C.H."/>
            <person name="Yoon H.S."/>
        </authorList>
    </citation>
    <scope>NUCLEOTIDE SEQUENCE [LARGE SCALE GENOMIC DNA]</scope>
    <source>
        <strain evidence="17 18">DBV 063 E5</strain>
    </source>
</reference>
<feature type="binding site" evidence="14">
    <location>
        <position position="309"/>
    </location>
    <ligand>
        <name>[2Fe-2S] cluster</name>
        <dbReference type="ChEBI" id="CHEBI:190135"/>
    </ligand>
</feature>
<dbReference type="HAMAP" id="MF_01694">
    <property type="entry name" value="BioB"/>
    <property type="match status" value="1"/>
</dbReference>
<dbReference type="SFLD" id="SFLDF00272">
    <property type="entry name" value="biotin_synthase"/>
    <property type="match status" value="1"/>
</dbReference>
<evidence type="ECO:0000256" key="2">
    <source>
        <dbReference type="ARBA" id="ARBA00004942"/>
    </source>
</evidence>
<comment type="cofactor">
    <cofactor evidence="13">
        <name>[2Fe-2S] cluster</name>
        <dbReference type="ChEBI" id="CHEBI:190135"/>
    </cofactor>
</comment>
<dbReference type="EMBL" id="JANCYW010000008">
    <property type="protein sequence ID" value="KAK4536409.1"/>
    <property type="molecule type" value="Genomic_DNA"/>
</dbReference>
<keyword evidence="12 14" id="KW-0411">Iron-sulfur</keyword>
<dbReference type="PIRSF" id="PIRSF001619">
    <property type="entry name" value="Biotin_synth"/>
    <property type="match status" value="1"/>
</dbReference>
<dbReference type="Pfam" id="PF04055">
    <property type="entry name" value="Radical_SAM"/>
    <property type="match status" value="1"/>
</dbReference>
<evidence type="ECO:0000256" key="3">
    <source>
        <dbReference type="ARBA" id="ARBA00010765"/>
    </source>
</evidence>
<comment type="cofactor">
    <cofactor evidence="14">
        <name>[4Fe-4S] cluster</name>
        <dbReference type="ChEBI" id="CHEBI:49883"/>
    </cofactor>
    <text evidence="14">Binds 1 [4Fe-4S] cluster. The cluster is coordinated with 3 cysteines and an exchangeable S-adenosyl-L-methionine.</text>
</comment>
<feature type="binding site" evidence="14">
    <location>
        <position position="237"/>
    </location>
    <ligand>
        <name>[2Fe-2S] cluster</name>
        <dbReference type="ChEBI" id="CHEBI:190135"/>
    </ligand>
</feature>
<evidence type="ECO:0000256" key="13">
    <source>
        <dbReference type="ARBA" id="ARBA00034078"/>
    </source>
</evidence>
<dbReference type="PROSITE" id="PS51918">
    <property type="entry name" value="RADICAL_SAM"/>
    <property type="match status" value="1"/>
</dbReference>
<comment type="caution">
    <text evidence="17">The sequence shown here is derived from an EMBL/GenBank/DDBJ whole genome shotgun (WGS) entry which is preliminary data.</text>
</comment>
<keyword evidence="9 14" id="KW-0479">Metal-binding</keyword>
<dbReference type="NCBIfam" id="TIGR00433">
    <property type="entry name" value="bioB"/>
    <property type="match status" value="1"/>
</dbReference>
<keyword evidence="10" id="KW-0093">Biotin biosynthesis</keyword>
<evidence type="ECO:0000256" key="6">
    <source>
        <dbReference type="ARBA" id="ARBA00022679"/>
    </source>
</evidence>
<evidence type="ECO:0000256" key="15">
    <source>
        <dbReference type="SAM" id="MobiDB-lite"/>
    </source>
</evidence>
<evidence type="ECO:0000259" key="16">
    <source>
        <dbReference type="PROSITE" id="PS51918"/>
    </source>
</evidence>
<dbReference type="CDD" id="cd01335">
    <property type="entry name" value="Radical_SAM"/>
    <property type="match status" value="1"/>
</dbReference>
<accession>A0AAV9IVU5</accession>
<dbReference type="GO" id="GO:0051537">
    <property type="term" value="F:2 iron, 2 sulfur cluster binding"/>
    <property type="evidence" value="ECO:0007669"/>
    <property type="project" value="UniProtKB-KW"/>
</dbReference>
<dbReference type="InterPro" id="IPR010722">
    <property type="entry name" value="BATS_dom"/>
</dbReference>
<dbReference type="InterPro" id="IPR013785">
    <property type="entry name" value="Aldolase_TIM"/>
</dbReference>
<dbReference type="Proteomes" id="UP001301350">
    <property type="component" value="Unassembled WGS sequence"/>
</dbReference>
<comment type="pathway">
    <text evidence="2">Cofactor biosynthesis; biotin biosynthesis; biotin from 7,8-diaminononanoate: step 2/2.</text>
</comment>
<protein>
    <recommendedName>
        <fullName evidence="4">biotin synthase</fullName>
        <ecNumber evidence="4">2.8.1.6</ecNumber>
    </recommendedName>
</protein>
<dbReference type="SFLD" id="SFLDG01060">
    <property type="entry name" value="BATS_domain_containing"/>
    <property type="match status" value="1"/>
</dbReference>
<keyword evidence="7 14" id="KW-0949">S-adenosyl-L-methionine</keyword>
<evidence type="ECO:0000313" key="18">
    <source>
        <dbReference type="Proteomes" id="UP001301350"/>
    </source>
</evidence>
<keyword evidence="8 14" id="KW-0001">2Fe-2S</keyword>
<evidence type="ECO:0000256" key="8">
    <source>
        <dbReference type="ARBA" id="ARBA00022714"/>
    </source>
</evidence>
<dbReference type="AlphaFoldDB" id="A0AAV9IVU5"/>
<evidence type="ECO:0000256" key="14">
    <source>
        <dbReference type="PIRSR" id="PIRSR001619-1"/>
    </source>
</evidence>
<organism evidence="17 18">
    <name type="scientific">Cyanidium caldarium</name>
    <name type="common">Red alga</name>
    <dbReference type="NCBI Taxonomy" id="2771"/>
    <lineage>
        <taxon>Eukaryota</taxon>
        <taxon>Rhodophyta</taxon>
        <taxon>Bangiophyceae</taxon>
        <taxon>Cyanidiales</taxon>
        <taxon>Cyanidiaceae</taxon>
        <taxon>Cyanidium</taxon>
    </lineage>
</organism>
<keyword evidence="11 14" id="KW-0408">Iron</keyword>
<dbReference type="EC" id="2.8.1.6" evidence="4"/>
<feature type="binding site" evidence="14">
    <location>
        <position position="99"/>
    </location>
    <ligand>
        <name>[4Fe-4S] cluster</name>
        <dbReference type="ChEBI" id="CHEBI:49883"/>
        <note>4Fe-4S-S-AdoMet</note>
    </ligand>
</feature>
<evidence type="ECO:0000256" key="5">
    <source>
        <dbReference type="ARBA" id="ARBA00022485"/>
    </source>
</evidence>
<dbReference type="GO" id="GO:0051539">
    <property type="term" value="F:4 iron, 4 sulfur cluster binding"/>
    <property type="evidence" value="ECO:0007669"/>
    <property type="project" value="UniProtKB-KW"/>
</dbReference>
<dbReference type="InterPro" id="IPR006638">
    <property type="entry name" value="Elp3/MiaA/NifB-like_rSAM"/>
</dbReference>
<dbReference type="SMART" id="SM00729">
    <property type="entry name" value="Elp3"/>
    <property type="match status" value="1"/>
</dbReference>
<dbReference type="GO" id="GO:0004076">
    <property type="term" value="F:biotin synthase activity"/>
    <property type="evidence" value="ECO:0007669"/>
    <property type="project" value="UniProtKB-EC"/>
</dbReference>
<evidence type="ECO:0000256" key="9">
    <source>
        <dbReference type="ARBA" id="ARBA00022723"/>
    </source>
</evidence>
<dbReference type="GO" id="GO:0009102">
    <property type="term" value="P:biotin biosynthetic process"/>
    <property type="evidence" value="ECO:0007669"/>
    <property type="project" value="UniProtKB-KW"/>
</dbReference>
<keyword evidence="5 14" id="KW-0004">4Fe-4S</keyword>
<evidence type="ECO:0000256" key="4">
    <source>
        <dbReference type="ARBA" id="ARBA00012236"/>
    </source>
</evidence>
<name>A0AAV9IVU5_CYACA</name>
<dbReference type="SFLD" id="SFLDS00029">
    <property type="entry name" value="Radical_SAM"/>
    <property type="match status" value="1"/>
</dbReference>
<feature type="domain" description="Radical SAM core" evidence="16">
    <location>
        <begin position="84"/>
        <end position="314"/>
    </location>
</feature>
<dbReference type="Gene3D" id="3.20.20.70">
    <property type="entry name" value="Aldolase class I"/>
    <property type="match status" value="1"/>
</dbReference>
<dbReference type="SFLD" id="SFLDG01278">
    <property type="entry name" value="biotin_synthase_like"/>
    <property type="match status" value="1"/>
</dbReference>
<feature type="binding site" evidence="14">
    <location>
        <position position="106"/>
    </location>
    <ligand>
        <name>[4Fe-4S] cluster</name>
        <dbReference type="ChEBI" id="CHEBI:49883"/>
        <note>4Fe-4S-S-AdoMet</note>
    </ligand>
</feature>
<dbReference type="InterPro" id="IPR007197">
    <property type="entry name" value="rSAM"/>
</dbReference>
<evidence type="ECO:0000256" key="10">
    <source>
        <dbReference type="ARBA" id="ARBA00022756"/>
    </source>
</evidence>
<dbReference type="SUPFAM" id="SSF102114">
    <property type="entry name" value="Radical SAM enzymes"/>
    <property type="match status" value="1"/>
</dbReference>
<dbReference type="InterPro" id="IPR058240">
    <property type="entry name" value="rSAM_sf"/>
</dbReference>